<accession>A0ACB9MCI5</accession>
<protein>
    <submittedName>
        <fullName evidence="1">Uncharacterized protein</fullName>
    </submittedName>
</protein>
<dbReference type="Proteomes" id="UP001057402">
    <property type="component" value="Chromosome 10"/>
</dbReference>
<sequence>MLRALITTSPPTPTAHRPRPRCSAATCIPPPLTIDATRGGRRSSSLYEVLRVKHNATTTEIKAAYRSLAKVYHPDALRLGTEAGMSRCGREFMEIHDAYETLTDPAARAVYDLTLGLGGGRRRQQSSEYEDGRGGRTTRRWETDQCW</sequence>
<name>A0ACB9MCI5_9MYRT</name>
<comment type="caution">
    <text evidence="1">The sequence shown here is derived from an EMBL/GenBank/DDBJ whole genome shotgun (WGS) entry which is preliminary data.</text>
</comment>
<evidence type="ECO:0000313" key="2">
    <source>
        <dbReference type="Proteomes" id="UP001057402"/>
    </source>
</evidence>
<reference evidence="2" key="1">
    <citation type="journal article" date="2023" name="Front. Plant Sci.">
        <title>Chromosomal-level genome assembly of Melastoma candidum provides insights into trichome evolution.</title>
        <authorList>
            <person name="Zhong Y."/>
            <person name="Wu W."/>
            <person name="Sun C."/>
            <person name="Zou P."/>
            <person name="Liu Y."/>
            <person name="Dai S."/>
            <person name="Zhou R."/>
        </authorList>
    </citation>
    <scope>NUCLEOTIDE SEQUENCE [LARGE SCALE GENOMIC DNA]</scope>
</reference>
<gene>
    <name evidence="1" type="ORF">MLD38_035086</name>
</gene>
<dbReference type="EMBL" id="CM042889">
    <property type="protein sequence ID" value="KAI4321738.1"/>
    <property type="molecule type" value="Genomic_DNA"/>
</dbReference>
<organism evidence="1 2">
    <name type="scientific">Melastoma candidum</name>
    <dbReference type="NCBI Taxonomy" id="119954"/>
    <lineage>
        <taxon>Eukaryota</taxon>
        <taxon>Viridiplantae</taxon>
        <taxon>Streptophyta</taxon>
        <taxon>Embryophyta</taxon>
        <taxon>Tracheophyta</taxon>
        <taxon>Spermatophyta</taxon>
        <taxon>Magnoliopsida</taxon>
        <taxon>eudicotyledons</taxon>
        <taxon>Gunneridae</taxon>
        <taxon>Pentapetalae</taxon>
        <taxon>rosids</taxon>
        <taxon>malvids</taxon>
        <taxon>Myrtales</taxon>
        <taxon>Melastomataceae</taxon>
        <taxon>Melastomatoideae</taxon>
        <taxon>Melastomateae</taxon>
        <taxon>Melastoma</taxon>
    </lineage>
</organism>
<proteinExistence type="predicted"/>
<keyword evidence="2" id="KW-1185">Reference proteome</keyword>
<evidence type="ECO:0000313" key="1">
    <source>
        <dbReference type="EMBL" id="KAI4321738.1"/>
    </source>
</evidence>